<protein>
    <submittedName>
        <fullName evidence="1">Uncharacterized protein</fullName>
    </submittedName>
</protein>
<accession>A0ABR4AU99</accession>
<keyword evidence="2" id="KW-1185">Reference proteome</keyword>
<sequence>MIMYFHTEGKIDLGAKGKSHSSRQLASPVVLSRVLCQHSAQHLAIIRRRTQSAQHVMAQARHRETISQATGDSLSSIDIVTLLQGVRPYAVKLRDIVLQCQTLPFPTMLAPVLGLPPPTESNRPESTQIPKIPSLATRRAACTHLSMERLYGLYKCNICQCPSKFGWLYSCTQDDGLPATFAAIPTSEASKLRHDHISGYYASTSDMTETLGPKPKLFQMPTPQLSPWIEKAIKEGHYTPEQVKVLRAQKQKVVDIAFSAVERFNNAQAKTSKPSGKKDNALQSVDANLHLACPVINEVQNPSTIDASILFAEPKVHMFPYCKYRACQFCRPTFRDRTWQCFDEIFANDSPINLDEIEAEGRPLANPAIMRTIGLREPLPRRQPQLRAVDSRDIYTTNEAGQIVLKKNSYRETPDVSDSADVADEKVESEIKGFRESWKRAIKGMLTNPRSSIGSNFKRMSRNSSEGTNAEVDASGLTEMSTYMDDDLLTEASSIPLPANDGIEKLTADAEEGDIGGVAMTEEAAETGTADIIMSV</sequence>
<proteinExistence type="predicted"/>
<name>A0ABR4AU99_9LECA</name>
<evidence type="ECO:0000313" key="2">
    <source>
        <dbReference type="Proteomes" id="UP001590950"/>
    </source>
</evidence>
<dbReference type="EMBL" id="JBEFKJ010000001">
    <property type="protein sequence ID" value="KAL2048381.1"/>
    <property type="molecule type" value="Genomic_DNA"/>
</dbReference>
<reference evidence="1 2" key="1">
    <citation type="submission" date="2024-09" db="EMBL/GenBank/DDBJ databases">
        <title>Rethinking Asexuality: The Enigmatic Case of Functional Sexual Genes in Lepraria (Stereocaulaceae).</title>
        <authorList>
            <person name="Doellman M."/>
            <person name="Sun Y."/>
            <person name="Barcenas-Pena A."/>
            <person name="Lumbsch H.T."/>
            <person name="Grewe F."/>
        </authorList>
    </citation>
    <scope>NUCLEOTIDE SEQUENCE [LARGE SCALE GENOMIC DNA]</scope>
    <source>
        <strain evidence="1 2">Mercado 3170</strain>
    </source>
</reference>
<evidence type="ECO:0000313" key="1">
    <source>
        <dbReference type="EMBL" id="KAL2048381.1"/>
    </source>
</evidence>
<dbReference type="Proteomes" id="UP001590950">
    <property type="component" value="Unassembled WGS sequence"/>
</dbReference>
<gene>
    <name evidence="1" type="ORF">N7G274_000292</name>
</gene>
<organism evidence="1 2">
    <name type="scientific">Stereocaulon virgatum</name>
    <dbReference type="NCBI Taxonomy" id="373712"/>
    <lineage>
        <taxon>Eukaryota</taxon>
        <taxon>Fungi</taxon>
        <taxon>Dikarya</taxon>
        <taxon>Ascomycota</taxon>
        <taxon>Pezizomycotina</taxon>
        <taxon>Lecanoromycetes</taxon>
        <taxon>OSLEUM clade</taxon>
        <taxon>Lecanoromycetidae</taxon>
        <taxon>Lecanorales</taxon>
        <taxon>Lecanorineae</taxon>
        <taxon>Stereocaulaceae</taxon>
        <taxon>Stereocaulon</taxon>
    </lineage>
</organism>
<comment type="caution">
    <text evidence="1">The sequence shown here is derived from an EMBL/GenBank/DDBJ whole genome shotgun (WGS) entry which is preliminary data.</text>
</comment>